<reference evidence="1 2" key="1">
    <citation type="journal article" date="2007" name="J. Bacteriol.">
        <title>Genome sequence analysis of the emerging human pathogenic acetic acid bacterium Granulibacter bethesdensis.</title>
        <authorList>
            <person name="Greenberg D.E."/>
            <person name="Porcella S.F."/>
            <person name="Zelazny A.M."/>
            <person name="Virtaneva K."/>
            <person name="Sturdevant D.E."/>
            <person name="Kupko J.J.III."/>
            <person name="Barbian K.D."/>
            <person name="Babar A."/>
            <person name="Dorward D.W."/>
            <person name="Holland S.M."/>
        </authorList>
    </citation>
    <scope>NUCLEOTIDE SEQUENCE [LARGE SCALE GENOMIC DNA]</scope>
    <source>
        <strain evidence="2">ATCC BAA-1260 / CGDNIH1</strain>
    </source>
</reference>
<evidence type="ECO:0000313" key="2">
    <source>
        <dbReference type="Proteomes" id="UP000001963"/>
    </source>
</evidence>
<dbReference type="Proteomes" id="UP000001963">
    <property type="component" value="Chromosome"/>
</dbReference>
<evidence type="ECO:0000313" key="1">
    <source>
        <dbReference type="EMBL" id="ASV62376.1"/>
    </source>
</evidence>
<name>A0A286M2X7_GRABC</name>
<organism evidence="1 2">
    <name type="scientific">Granulibacter bethesdensis (strain ATCC BAA-1260 / CGDNIH1)</name>
    <dbReference type="NCBI Taxonomy" id="391165"/>
    <lineage>
        <taxon>Bacteria</taxon>
        <taxon>Pseudomonadati</taxon>
        <taxon>Pseudomonadota</taxon>
        <taxon>Alphaproteobacteria</taxon>
        <taxon>Acetobacterales</taxon>
        <taxon>Acetobacteraceae</taxon>
        <taxon>Granulibacter</taxon>
    </lineage>
</organism>
<dbReference type="EMBL" id="CP000394">
    <property type="protein sequence ID" value="ASV62376.1"/>
    <property type="molecule type" value="Genomic_DNA"/>
</dbReference>
<gene>
    <name evidence="1" type="ordered locus">GbCGDNIH1_7045</name>
</gene>
<proteinExistence type="predicted"/>
<keyword evidence="2" id="KW-1185">Reference proteome</keyword>
<protein>
    <submittedName>
        <fullName evidence="1">Uncharacterized protein</fullName>
    </submittedName>
</protein>
<accession>A0A286M2X7</accession>
<sequence>MDPSLLFFVFWKTSGWGQLRKMLLRLHKMMDIILESISNSIATFFADGCAAGIILNNALRRLYENRGVPCCMVIDCWSASRQT</sequence>
<dbReference type="KEGG" id="gbe:GbCGDNIH1_7045"/>
<dbReference type="AlphaFoldDB" id="A0A286M2X7"/>